<feature type="signal peptide" evidence="2">
    <location>
        <begin position="1"/>
        <end position="20"/>
    </location>
</feature>
<keyword evidence="4" id="KW-1185">Reference proteome</keyword>
<feature type="region of interest" description="Disordered" evidence="1">
    <location>
        <begin position="136"/>
        <end position="161"/>
    </location>
</feature>
<accession>A0ABD3WEZ1</accession>
<feature type="chain" id="PRO_5044757911" evidence="2">
    <location>
        <begin position="21"/>
        <end position="213"/>
    </location>
</feature>
<evidence type="ECO:0000256" key="1">
    <source>
        <dbReference type="SAM" id="MobiDB-lite"/>
    </source>
</evidence>
<dbReference type="Proteomes" id="UP001634394">
    <property type="component" value="Unassembled WGS sequence"/>
</dbReference>
<name>A0ABD3WEZ1_SINWO</name>
<sequence length="213" mass="24728">MHCFRKIVLYLNCVLLTVHGGPVSFLHRNTTRNELTRGDDSKFQRPFKETIFSSFDEVTVFLHKWFQRFRDMASPWDGNRQKSLNKRDTTPVIVKQNPGEPPFEEYERQFLIQRILESLTQIYYYARYLDPDSFPEDNDADKYASTTRIPDKPPTKPMLSNDRSISLLDLKRRQLELMSADELRNVFNSVSDSIQQGLANPVASLSSLCCPIG</sequence>
<evidence type="ECO:0000313" key="3">
    <source>
        <dbReference type="EMBL" id="KAL3872427.1"/>
    </source>
</evidence>
<comment type="caution">
    <text evidence="3">The sequence shown here is derived from an EMBL/GenBank/DDBJ whole genome shotgun (WGS) entry which is preliminary data.</text>
</comment>
<organism evidence="3 4">
    <name type="scientific">Sinanodonta woodiana</name>
    <name type="common">Chinese pond mussel</name>
    <name type="synonym">Anodonta woodiana</name>
    <dbReference type="NCBI Taxonomy" id="1069815"/>
    <lineage>
        <taxon>Eukaryota</taxon>
        <taxon>Metazoa</taxon>
        <taxon>Spiralia</taxon>
        <taxon>Lophotrochozoa</taxon>
        <taxon>Mollusca</taxon>
        <taxon>Bivalvia</taxon>
        <taxon>Autobranchia</taxon>
        <taxon>Heteroconchia</taxon>
        <taxon>Palaeoheterodonta</taxon>
        <taxon>Unionida</taxon>
        <taxon>Unionoidea</taxon>
        <taxon>Unionidae</taxon>
        <taxon>Unioninae</taxon>
        <taxon>Sinanodonta</taxon>
    </lineage>
</organism>
<evidence type="ECO:0000256" key="2">
    <source>
        <dbReference type="SAM" id="SignalP"/>
    </source>
</evidence>
<evidence type="ECO:0000313" key="4">
    <source>
        <dbReference type="Proteomes" id="UP001634394"/>
    </source>
</evidence>
<reference evidence="3 4" key="1">
    <citation type="submission" date="2024-11" db="EMBL/GenBank/DDBJ databases">
        <title>Chromosome-level genome assembly of the freshwater bivalve Anodonta woodiana.</title>
        <authorList>
            <person name="Chen X."/>
        </authorList>
    </citation>
    <scope>NUCLEOTIDE SEQUENCE [LARGE SCALE GENOMIC DNA]</scope>
    <source>
        <strain evidence="3">MN2024</strain>
        <tissue evidence="3">Gills</tissue>
    </source>
</reference>
<dbReference type="AlphaFoldDB" id="A0ABD3WEZ1"/>
<proteinExistence type="predicted"/>
<gene>
    <name evidence="3" type="ORF">ACJMK2_040354</name>
</gene>
<dbReference type="EMBL" id="JBJQND010000007">
    <property type="protein sequence ID" value="KAL3872427.1"/>
    <property type="molecule type" value="Genomic_DNA"/>
</dbReference>
<keyword evidence="2" id="KW-0732">Signal</keyword>
<protein>
    <submittedName>
        <fullName evidence="3">Uncharacterized protein</fullName>
    </submittedName>
</protein>